<feature type="transmembrane region" description="Helical" evidence="7">
    <location>
        <begin position="132"/>
        <end position="150"/>
    </location>
</feature>
<dbReference type="AlphaFoldDB" id="A0A6M4MI45"/>
<keyword evidence="10" id="KW-1185">Reference proteome</keyword>
<dbReference type="Gene3D" id="1.10.3720.10">
    <property type="entry name" value="MetI-like"/>
    <property type="match status" value="1"/>
</dbReference>
<dbReference type="EMBL" id="CP052766">
    <property type="protein sequence ID" value="QJR82809.1"/>
    <property type="molecule type" value="Genomic_DNA"/>
</dbReference>
<proteinExistence type="inferred from homology"/>
<dbReference type="Pfam" id="PF00528">
    <property type="entry name" value="BPD_transp_1"/>
    <property type="match status" value="1"/>
</dbReference>
<sequence>MPTLQPAQQLGLALVLMLLIFALGEGAFYAADPNTQQLAKAFSPPSTAMPLGADQFGRDMFARLGAALRLSFLLSALCVATSAITGVAAGICAAWAGGVVEKVLNFVVNTILALPGLVLVLLFAAIVPGSFIMLYLAISLTLWVEYFRLVRATAKPLINGPQLQSSMLLSFGRWYCFRRHIWPAIAPDVCTLAAFGAATSIITMASVGFVYVGLQPPTAELGLMIVELFSYYSDAPWLLAQPLIALFLMVLGFHLLAGKKTL</sequence>
<evidence type="ECO:0000256" key="4">
    <source>
        <dbReference type="ARBA" id="ARBA00022692"/>
    </source>
</evidence>
<comment type="similarity">
    <text evidence="7">Belongs to the binding-protein-dependent transport system permease family.</text>
</comment>
<feature type="transmembrane region" description="Helical" evidence="7">
    <location>
        <begin position="237"/>
        <end position="257"/>
    </location>
</feature>
<evidence type="ECO:0000256" key="3">
    <source>
        <dbReference type="ARBA" id="ARBA00022475"/>
    </source>
</evidence>
<dbReference type="SUPFAM" id="SSF161098">
    <property type="entry name" value="MetI-like"/>
    <property type="match status" value="1"/>
</dbReference>
<evidence type="ECO:0000313" key="9">
    <source>
        <dbReference type="EMBL" id="QJR82809.1"/>
    </source>
</evidence>
<evidence type="ECO:0000256" key="2">
    <source>
        <dbReference type="ARBA" id="ARBA00022448"/>
    </source>
</evidence>
<evidence type="ECO:0000256" key="1">
    <source>
        <dbReference type="ARBA" id="ARBA00004651"/>
    </source>
</evidence>
<protein>
    <submittedName>
        <fullName evidence="9">ABC transporter permease</fullName>
    </submittedName>
</protein>
<dbReference type="PROSITE" id="PS50928">
    <property type="entry name" value="ABC_TM1"/>
    <property type="match status" value="1"/>
</dbReference>
<dbReference type="PANTHER" id="PTHR43386">
    <property type="entry name" value="OLIGOPEPTIDE TRANSPORT SYSTEM PERMEASE PROTEIN APPC"/>
    <property type="match status" value="1"/>
</dbReference>
<dbReference type="InterPro" id="IPR050366">
    <property type="entry name" value="BP-dependent_transpt_permease"/>
</dbReference>
<feature type="transmembrane region" description="Helical" evidence="7">
    <location>
        <begin position="70"/>
        <end position="96"/>
    </location>
</feature>
<name>A0A6M4MI45_9ALTE</name>
<keyword evidence="4 7" id="KW-0812">Transmembrane</keyword>
<reference evidence="9 10" key="2">
    <citation type="submission" date="2020-04" db="EMBL/GenBank/DDBJ databases">
        <title>Complete genome sequence of Alteromonas pelagimontana 5.12T.</title>
        <authorList>
            <person name="Sinha R.K."/>
            <person name="Krishnan K.P."/>
            <person name="Kurian J.P."/>
        </authorList>
    </citation>
    <scope>NUCLEOTIDE SEQUENCE [LARGE SCALE GENOMIC DNA]</scope>
    <source>
        <strain evidence="9 10">5.12</strain>
    </source>
</reference>
<keyword evidence="6 7" id="KW-0472">Membrane</keyword>
<dbReference type="InterPro" id="IPR035906">
    <property type="entry name" value="MetI-like_sf"/>
</dbReference>
<dbReference type="InterPro" id="IPR000515">
    <property type="entry name" value="MetI-like"/>
</dbReference>
<dbReference type="PANTHER" id="PTHR43386:SF1">
    <property type="entry name" value="D,D-DIPEPTIDE TRANSPORT SYSTEM PERMEASE PROTEIN DDPC-RELATED"/>
    <property type="match status" value="1"/>
</dbReference>
<comment type="subcellular location">
    <subcellularLocation>
        <location evidence="1 7">Cell membrane</location>
        <topology evidence="1 7">Multi-pass membrane protein</topology>
    </subcellularLocation>
</comment>
<keyword evidence="3" id="KW-1003">Cell membrane</keyword>
<evidence type="ECO:0000313" key="10">
    <source>
        <dbReference type="Proteomes" id="UP000219285"/>
    </source>
</evidence>
<dbReference type="CDD" id="cd06261">
    <property type="entry name" value="TM_PBP2"/>
    <property type="match status" value="1"/>
</dbReference>
<feature type="transmembrane region" description="Helical" evidence="7">
    <location>
        <begin position="103"/>
        <end position="126"/>
    </location>
</feature>
<dbReference type="GO" id="GO:0005886">
    <property type="term" value="C:plasma membrane"/>
    <property type="evidence" value="ECO:0007669"/>
    <property type="project" value="UniProtKB-SubCell"/>
</dbReference>
<evidence type="ECO:0000256" key="5">
    <source>
        <dbReference type="ARBA" id="ARBA00022989"/>
    </source>
</evidence>
<feature type="transmembrane region" description="Helical" evidence="7">
    <location>
        <begin position="189"/>
        <end position="214"/>
    </location>
</feature>
<organism evidence="9 10">
    <name type="scientific">Alteromonas pelagimontana</name>
    <dbReference type="NCBI Taxonomy" id="1858656"/>
    <lineage>
        <taxon>Bacteria</taxon>
        <taxon>Pseudomonadati</taxon>
        <taxon>Pseudomonadota</taxon>
        <taxon>Gammaproteobacteria</taxon>
        <taxon>Alteromonadales</taxon>
        <taxon>Alteromonadaceae</taxon>
        <taxon>Alteromonas/Salinimonas group</taxon>
        <taxon>Alteromonas</taxon>
    </lineage>
</organism>
<keyword evidence="2 7" id="KW-0813">Transport</keyword>
<dbReference type="KEGG" id="apel:CA267_010020"/>
<dbReference type="Proteomes" id="UP000219285">
    <property type="component" value="Chromosome"/>
</dbReference>
<evidence type="ECO:0000256" key="7">
    <source>
        <dbReference type="RuleBase" id="RU363032"/>
    </source>
</evidence>
<evidence type="ECO:0000256" key="6">
    <source>
        <dbReference type="ARBA" id="ARBA00023136"/>
    </source>
</evidence>
<feature type="domain" description="ABC transmembrane type-1" evidence="8">
    <location>
        <begin position="68"/>
        <end position="257"/>
    </location>
</feature>
<keyword evidence="5 7" id="KW-1133">Transmembrane helix</keyword>
<reference evidence="10" key="1">
    <citation type="submission" date="2014-12" db="EMBL/GenBank/DDBJ databases">
        <title>Complete genome sequence of a multi-drug resistant Klebsiella pneumoniae.</title>
        <authorList>
            <person name="Hua X."/>
            <person name="Chen Q."/>
            <person name="Li X."/>
            <person name="Feng Y."/>
            <person name="Ruan Z."/>
            <person name="Yu Y."/>
        </authorList>
    </citation>
    <scope>NUCLEOTIDE SEQUENCE [LARGE SCALE GENOMIC DNA]</scope>
    <source>
        <strain evidence="10">5.12</strain>
    </source>
</reference>
<dbReference type="OrthoDB" id="9783218at2"/>
<gene>
    <name evidence="9" type="ORF">CA267_010020</name>
</gene>
<accession>A0A6M4MI45</accession>
<dbReference type="GO" id="GO:0071916">
    <property type="term" value="F:dipeptide transmembrane transporter activity"/>
    <property type="evidence" value="ECO:0007669"/>
    <property type="project" value="TreeGrafter"/>
</dbReference>
<evidence type="ECO:0000259" key="8">
    <source>
        <dbReference type="PROSITE" id="PS50928"/>
    </source>
</evidence>